<evidence type="ECO:0000313" key="4">
    <source>
        <dbReference type="EMBL" id="KAK3108388.1"/>
    </source>
</evidence>
<keyword evidence="1" id="KW-0863">Zinc-finger</keyword>
<dbReference type="EMBL" id="VSWD01000001">
    <property type="protein sequence ID" value="KAK3108388.1"/>
    <property type="molecule type" value="Genomic_DNA"/>
</dbReference>
<accession>A0AA88YLY1</accession>
<gene>
    <name evidence="4" type="ORF">FSP39_006865</name>
</gene>
<reference evidence="4" key="1">
    <citation type="submission" date="2019-08" db="EMBL/GenBank/DDBJ databases">
        <title>The improved chromosome-level genome for the pearl oyster Pinctada fucata martensii using PacBio sequencing and Hi-C.</title>
        <authorList>
            <person name="Zheng Z."/>
        </authorList>
    </citation>
    <scope>NUCLEOTIDE SEQUENCE</scope>
    <source>
        <strain evidence="4">ZZ-2019</strain>
        <tissue evidence="4">Adductor muscle</tissue>
    </source>
</reference>
<evidence type="ECO:0000256" key="1">
    <source>
        <dbReference type="PROSITE-ProRule" id="PRU00047"/>
    </source>
</evidence>
<keyword evidence="1" id="KW-0862">Zinc</keyword>
<dbReference type="PROSITE" id="PS50158">
    <property type="entry name" value="ZF_CCHC"/>
    <property type="match status" value="1"/>
</dbReference>
<dbReference type="SMART" id="SM00343">
    <property type="entry name" value="ZnF_C2HC"/>
    <property type="match status" value="2"/>
</dbReference>
<evidence type="ECO:0000313" key="5">
    <source>
        <dbReference type="Proteomes" id="UP001186944"/>
    </source>
</evidence>
<name>A0AA88YLY1_PINIB</name>
<feature type="domain" description="CCHC-type" evidence="3">
    <location>
        <begin position="205"/>
        <end position="220"/>
    </location>
</feature>
<feature type="compositionally biased region" description="Polar residues" evidence="2">
    <location>
        <begin position="268"/>
        <end position="284"/>
    </location>
</feature>
<feature type="compositionally biased region" description="Polar residues" evidence="2">
    <location>
        <begin position="300"/>
        <end position="320"/>
    </location>
</feature>
<dbReference type="GO" id="GO:0008270">
    <property type="term" value="F:zinc ion binding"/>
    <property type="evidence" value="ECO:0007669"/>
    <property type="project" value="UniProtKB-KW"/>
</dbReference>
<evidence type="ECO:0000256" key="2">
    <source>
        <dbReference type="SAM" id="MobiDB-lite"/>
    </source>
</evidence>
<dbReference type="InterPro" id="IPR036875">
    <property type="entry name" value="Znf_CCHC_sf"/>
</dbReference>
<dbReference type="AlphaFoldDB" id="A0AA88YLY1"/>
<keyword evidence="1" id="KW-0479">Metal-binding</keyword>
<evidence type="ECO:0000259" key="3">
    <source>
        <dbReference type="PROSITE" id="PS50158"/>
    </source>
</evidence>
<comment type="caution">
    <text evidence="4">The sequence shown here is derived from an EMBL/GenBank/DDBJ whole genome shotgun (WGS) entry which is preliminary data.</text>
</comment>
<dbReference type="InterPro" id="IPR001878">
    <property type="entry name" value="Znf_CCHC"/>
</dbReference>
<dbReference type="Proteomes" id="UP001186944">
    <property type="component" value="Unassembled WGS sequence"/>
</dbReference>
<feature type="region of interest" description="Disordered" evidence="2">
    <location>
        <begin position="238"/>
        <end position="385"/>
    </location>
</feature>
<keyword evidence="5" id="KW-1185">Reference proteome</keyword>
<dbReference type="Gene3D" id="4.10.60.10">
    <property type="entry name" value="Zinc finger, CCHC-type"/>
    <property type="match status" value="1"/>
</dbReference>
<proteinExistence type="predicted"/>
<organism evidence="4 5">
    <name type="scientific">Pinctada imbricata</name>
    <name type="common">Atlantic pearl-oyster</name>
    <name type="synonym">Pinctada martensii</name>
    <dbReference type="NCBI Taxonomy" id="66713"/>
    <lineage>
        <taxon>Eukaryota</taxon>
        <taxon>Metazoa</taxon>
        <taxon>Spiralia</taxon>
        <taxon>Lophotrochozoa</taxon>
        <taxon>Mollusca</taxon>
        <taxon>Bivalvia</taxon>
        <taxon>Autobranchia</taxon>
        <taxon>Pteriomorphia</taxon>
        <taxon>Pterioida</taxon>
        <taxon>Pterioidea</taxon>
        <taxon>Pteriidae</taxon>
        <taxon>Pinctada</taxon>
    </lineage>
</organism>
<protein>
    <recommendedName>
        <fullName evidence="3">CCHC-type domain-containing protein</fullName>
    </recommendedName>
</protein>
<feature type="compositionally biased region" description="Basic and acidic residues" evidence="2">
    <location>
        <begin position="347"/>
        <end position="374"/>
    </location>
</feature>
<dbReference type="GO" id="GO:0003676">
    <property type="term" value="F:nucleic acid binding"/>
    <property type="evidence" value="ECO:0007669"/>
    <property type="project" value="InterPro"/>
</dbReference>
<feature type="compositionally biased region" description="Acidic residues" evidence="2">
    <location>
        <begin position="244"/>
        <end position="264"/>
    </location>
</feature>
<dbReference type="SUPFAM" id="SSF57756">
    <property type="entry name" value="Retrovirus zinc finger-like domains"/>
    <property type="match status" value="1"/>
</dbReference>
<sequence length="385" mass="43149">MAVNMADKTYANVLNNVEEHSIDSVKPVFILETDLFGNVIPNKDQYLTHVEMYKAVDEVVMGSHLKGLQRVRGLWRMYLDNEDDREKLITTGLVIRAKQIQIYSNNPKLAQFQNPDHLKIRVKNIPCSAEDGQITRALEQLGCVVHSLFRERLRVDDMLTNCQTGDRIAICEPISEPLPRSLTIGKYRANIIHRNQNPESKKILCNKCYEEGHRLNECPNDWVCKTCHTPGHKQADCPVTFSDGEGEEDQSTETDDELSDDTAEETQSLENVPTTTTGNSSMDTLNEEESTEDTPAFADNASTNTSTKPAHNKKASTQAPSVKKTSSKDKKAKKAQSQGHIEMYLKPSKEQGSETPNVRRDKRDATTPTDELHSRTGAGPKSHVK</sequence>